<gene>
    <name evidence="2" type="ORF">METZ01_LOCUS41689</name>
</gene>
<feature type="transmembrane region" description="Helical" evidence="1">
    <location>
        <begin position="135"/>
        <end position="156"/>
    </location>
</feature>
<dbReference type="InterPro" id="IPR011435">
    <property type="entry name" value="UmpAB"/>
</dbReference>
<keyword evidence="1" id="KW-0812">Transmembrane</keyword>
<keyword evidence="1" id="KW-1133">Transmembrane helix</keyword>
<sequence length="244" mass="26000">MNYVLRRLASNLLDSCKDLLPIVLVVAFFQIIVLDQPIPELGNILLGGLSVLIGLTFFVSGLRLGLFPIGENLAHSFVKKGSLFWLFLFAFALGFGTTIAEPALIAVANEAAIVASTGGIIENTELTINKYAVDLRLTVALAVGISVMLGVARIIYGWPLHWLIILGYFLVMIITFISPDWIIGIAYDSGGVTTSTVTVPLVTALGVGLASSIRGRNPLTDGFGMIAICSLLPIIAVLIFGIIL</sequence>
<protein>
    <recommendedName>
        <fullName evidence="3">DUF1538 domain-containing protein</fullName>
    </recommendedName>
</protein>
<dbReference type="Pfam" id="PF07556">
    <property type="entry name" value="DUF1538"/>
    <property type="match status" value="1"/>
</dbReference>
<feature type="transmembrane region" description="Helical" evidence="1">
    <location>
        <begin position="222"/>
        <end position="243"/>
    </location>
</feature>
<dbReference type="EMBL" id="UINC01001790">
    <property type="protein sequence ID" value="SUZ88835.1"/>
    <property type="molecule type" value="Genomic_DNA"/>
</dbReference>
<keyword evidence="1" id="KW-0472">Membrane</keyword>
<dbReference type="AlphaFoldDB" id="A0A381RAQ2"/>
<evidence type="ECO:0008006" key="3">
    <source>
        <dbReference type="Google" id="ProtNLM"/>
    </source>
</evidence>
<feature type="transmembrane region" description="Helical" evidence="1">
    <location>
        <begin position="163"/>
        <end position="186"/>
    </location>
</feature>
<organism evidence="2">
    <name type="scientific">marine metagenome</name>
    <dbReference type="NCBI Taxonomy" id="408172"/>
    <lineage>
        <taxon>unclassified sequences</taxon>
        <taxon>metagenomes</taxon>
        <taxon>ecological metagenomes</taxon>
    </lineage>
</organism>
<name>A0A381RAQ2_9ZZZZ</name>
<feature type="transmembrane region" description="Helical" evidence="1">
    <location>
        <begin position="192"/>
        <end position="210"/>
    </location>
</feature>
<accession>A0A381RAQ2</accession>
<reference evidence="2" key="1">
    <citation type="submission" date="2018-05" db="EMBL/GenBank/DDBJ databases">
        <authorList>
            <person name="Lanie J.A."/>
            <person name="Ng W.-L."/>
            <person name="Kazmierczak K.M."/>
            <person name="Andrzejewski T.M."/>
            <person name="Davidsen T.M."/>
            <person name="Wayne K.J."/>
            <person name="Tettelin H."/>
            <person name="Glass J.I."/>
            <person name="Rusch D."/>
            <person name="Podicherti R."/>
            <person name="Tsui H.-C.T."/>
            <person name="Winkler M.E."/>
        </authorList>
    </citation>
    <scope>NUCLEOTIDE SEQUENCE</scope>
</reference>
<evidence type="ECO:0000313" key="2">
    <source>
        <dbReference type="EMBL" id="SUZ88835.1"/>
    </source>
</evidence>
<feature type="transmembrane region" description="Helical" evidence="1">
    <location>
        <begin position="83"/>
        <end position="100"/>
    </location>
</feature>
<evidence type="ECO:0000256" key="1">
    <source>
        <dbReference type="SAM" id="Phobius"/>
    </source>
</evidence>
<proteinExistence type="predicted"/>
<feature type="transmembrane region" description="Helical" evidence="1">
    <location>
        <begin position="20"/>
        <end position="38"/>
    </location>
</feature>
<feature type="transmembrane region" description="Helical" evidence="1">
    <location>
        <begin position="44"/>
        <end position="62"/>
    </location>
</feature>